<accession>A0ABM4FME8</accession>
<sequence>MIISTWLAYILAREGTGTPFPSKSAQDIPVVEMETLSVLEHWLRKIEEEASRIFRQKLEGKSEQKAEDQSAPLVDQDFRETNSEVVLSGGVHGLNAAVSHDIWDLDEPPPAHSYEDEYASDVSSLGPSPSQSFTDDRTKIQFLRWSQTQVCQASSSVRDEAMQERLDKIRSSVSQVMLQATQDSVSDTDVRATLSSEG</sequence>
<reference evidence="3" key="1">
    <citation type="submission" date="2025-08" db="UniProtKB">
        <authorList>
            <consortium name="RefSeq"/>
        </authorList>
    </citation>
    <scope>IDENTIFICATION</scope>
    <source>
        <tissue evidence="3">Blood</tissue>
    </source>
</reference>
<protein>
    <submittedName>
        <fullName evidence="3">Spermatogenesis-associated protein 19, mitochondrial</fullName>
    </submittedName>
</protein>
<dbReference type="PANTHER" id="PTHR36468:SF1">
    <property type="entry name" value="SPERMATOGENESIS-ASSOCIATED PROTEIN 19, MITOCHONDRIAL"/>
    <property type="match status" value="1"/>
</dbReference>
<dbReference type="InterPro" id="IPR028219">
    <property type="entry name" value="SPATA19"/>
</dbReference>
<dbReference type="RefSeq" id="XP_067166120.1">
    <property type="nucleotide sequence ID" value="XM_067310019.1"/>
</dbReference>
<evidence type="ECO:0000313" key="3">
    <source>
        <dbReference type="RefSeq" id="XP_067166120.1"/>
    </source>
</evidence>
<dbReference type="PANTHER" id="PTHR36468">
    <property type="entry name" value="SPERMATOGENESIS-ASSOCIATED PROTEIN 19, MITOCHONDRIAL"/>
    <property type="match status" value="1"/>
</dbReference>
<organism evidence="2 3">
    <name type="scientific">Apteryx mantelli</name>
    <name type="common">North Island brown kiwi</name>
    <dbReference type="NCBI Taxonomy" id="2696672"/>
    <lineage>
        <taxon>Eukaryota</taxon>
        <taxon>Metazoa</taxon>
        <taxon>Chordata</taxon>
        <taxon>Craniata</taxon>
        <taxon>Vertebrata</taxon>
        <taxon>Euteleostomi</taxon>
        <taxon>Archelosauria</taxon>
        <taxon>Archosauria</taxon>
        <taxon>Dinosauria</taxon>
        <taxon>Saurischia</taxon>
        <taxon>Theropoda</taxon>
        <taxon>Coelurosauria</taxon>
        <taxon>Aves</taxon>
        <taxon>Palaeognathae</taxon>
        <taxon>Apterygiformes</taxon>
        <taxon>Apterygidae</taxon>
        <taxon>Apteryx</taxon>
    </lineage>
</organism>
<evidence type="ECO:0000256" key="1">
    <source>
        <dbReference type="SAM" id="MobiDB-lite"/>
    </source>
</evidence>
<proteinExistence type="predicted"/>
<feature type="region of interest" description="Disordered" evidence="1">
    <location>
        <begin position="107"/>
        <end position="133"/>
    </location>
</feature>
<gene>
    <name evidence="3" type="primary">SPATA19</name>
</gene>
<dbReference type="Proteomes" id="UP001652627">
    <property type="component" value="Chromosome 23"/>
</dbReference>
<name>A0ABM4FME8_9AVES</name>
<evidence type="ECO:0000313" key="2">
    <source>
        <dbReference type="Proteomes" id="UP001652627"/>
    </source>
</evidence>
<keyword evidence="2" id="KW-1185">Reference proteome</keyword>
<dbReference type="GeneID" id="136993981"/>
<dbReference type="Pfam" id="PF15212">
    <property type="entry name" value="SPATA19"/>
    <property type="match status" value="2"/>
</dbReference>
<feature type="compositionally biased region" description="Polar residues" evidence="1">
    <location>
        <begin position="121"/>
        <end position="133"/>
    </location>
</feature>